<comment type="caution">
    <text evidence="1">The sequence shown here is derived from an EMBL/GenBank/DDBJ whole genome shotgun (WGS) entry which is preliminary data.</text>
</comment>
<dbReference type="EMBL" id="VFYP01000003">
    <property type="protein sequence ID" value="TPP06755.1"/>
    <property type="molecule type" value="Genomic_DNA"/>
</dbReference>
<dbReference type="SUPFAM" id="SSF46785">
    <property type="entry name" value="Winged helix' DNA-binding domain"/>
    <property type="match status" value="1"/>
</dbReference>
<dbReference type="Proteomes" id="UP000316429">
    <property type="component" value="Unassembled WGS sequence"/>
</dbReference>
<dbReference type="OrthoDB" id="8219650at2"/>
<dbReference type="InterPro" id="IPR036390">
    <property type="entry name" value="WH_DNA-bd_sf"/>
</dbReference>
<accession>A0A504U891</accession>
<evidence type="ECO:0000313" key="2">
    <source>
        <dbReference type="Proteomes" id="UP000316429"/>
    </source>
</evidence>
<evidence type="ECO:0000313" key="1">
    <source>
        <dbReference type="EMBL" id="TPP06755.1"/>
    </source>
</evidence>
<reference evidence="1 2" key="1">
    <citation type="submission" date="2019-06" db="EMBL/GenBank/DDBJ databases">
        <title>Rhizobium sp. CL12 isolated from roots of soybean.</title>
        <authorList>
            <person name="Wang C."/>
        </authorList>
    </citation>
    <scope>NUCLEOTIDE SEQUENCE [LARGE SCALE GENOMIC DNA]</scope>
    <source>
        <strain evidence="1 2">CL12</strain>
    </source>
</reference>
<sequence length="301" mass="33148">MHDALAVRSQGHRPIHPTVEPYLTLPVWQQAVTLLQQAGLNDAMLAYCRSMAAPSTFRWPANKIFAQKMRYITCYMLIGLETRFRMGLGPPPSMTDLQAVVPGSPRQVSDLIAGLRIGGYVIAERNASDRRSVQLRATPALVQEVARSPLAFLEASERLVPEGVSLVDTFRSDPDRMARLVGHSVMRYQEQDVLFAPFATIVDFTGRDSGYLILCAVMGAYLATCSQQSWDLPVSYDVLAQRFQVSRQHVGNVLAHAASSGLFVTRAGVVQSVSDAFVTEFSTWSVGQMSHFRTLALEALA</sequence>
<name>A0A504U891_9HYPH</name>
<protein>
    <submittedName>
        <fullName evidence="1">MarR family transcriptional regulator</fullName>
    </submittedName>
</protein>
<proteinExistence type="predicted"/>
<dbReference type="InterPro" id="IPR036388">
    <property type="entry name" value="WH-like_DNA-bd_sf"/>
</dbReference>
<keyword evidence="2" id="KW-1185">Reference proteome</keyword>
<gene>
    <name evidence="1" type="ORF">FJQ55_18640</name>
</gene>
<dbReference type="RefSeq" id="WP_140830713.1">
    <property type="nucleotide sequence ID" value="NZ_VFYP01000003.1"/>
</dbReference>
<organism evidence="1 2">
    <name type="scientific">Rhizobium glycinendophyticum</name>
    <dbReference type="NCBI Taxonomy" id="2589807"/>
    <lineage>
        <taxon>Bacteria</taxon>
        <taxon>Pseudomonadati</taxon>
        <taxon>Pseudomonadota</taxon>
        <taxon>Alphaproteobacteria</taxon>
        <taxon>Hyphomicrobiales</taxon>
        <taxon>Rhizobiaceae</taxon>
        <taxon>Rhizobium/Agrobacterium group</taxon>
        <taxon>Rhizobium</taxon>
    </lineage>
</organism>
<dbReference type="AlphaFoldDB" id="A0A504U891"/>
<dbReference type="Gene3D" id="1.10.10.10">
    <property type="entry name" value="Winged helix-like DNA-binding domain superfamily/Winged helix DNA-binding domain"/>
    <property type="match status" value="1"/>
</dbReference>